<comment type="caution">
    <text evidence="2">The sequence shown here is derived from an EMBL/GenBank/DDBJ whole genome shotgun (WGS) entry which is preliminary data.</text>
</comment>
<evidence type="ECO:0000313" key="3">
    <source>
        <dbReference type="Proteomes" id="UP000198287"/>
    </source>
</evidence>
<dbReference type="EMBL" id="LNIX01000029">
    <property type="protein sequence ID" value="OXA41494.1"/>
    <property type="molecule type" value="Genomic_DNA"/>
</dbReference>
<proteinExistence type="predicted"/>
<dbReference type="Proteomes" id="UP000198287">
    <property type="component" value="Unassembled WGS sequence"/>
</dbReference>
<gene>
    <name evidence="2" type="ORF">Fcan01_23844</name>
</gene>
<keyword evidence="1" id="KW-0472">Membrane</keyword>
<feature type="transmembrane region" description="Helical" evidence="1">
    <location>
        <begin position="340"/>
        <end position="360"/>
    </location>
</feature>
<feature type="transmembrane region" description="Helical" evidence="1">
    <location>
        <begin position="538"/>
        <end position="558"/>
    </location>
</feature>
<accession>A0A226D9H4</accession>
<dbReference type="AlphaFoldDB" id="A0A226D9H4"/>
<sequence length="613" mass="71586">MRRNLNIGLNSFKNCTFKVKRLSDSYRNVDFSEYLISKRKQTVFTIYTANNDTASFGATPELDFKFYEICTINIIVQLGTIDVDRRSEYMNNLRDTLRIEYKFNTMIFISYSRPTRRSWFDKFFPTRIFYLFLIRPNTAIWCYFCPFCRGFFIGMLPAEVTLLTFQYRWLSDITFSTDVQPSLMNCLIKTVLLKDCSPRAHIVDTVTSNLNITLVPASAEYVQIHEFGYIMFNTLLIERLPTTHRFPSKAINPRISGVDLVYCKYDLSSELISFKALLIPLSPSVWFWFCVTCVAIGVLGCVEGYSLRKIHVNTTYPNFIWDYCYNAIAALMKQSAHFNFLIFLILSFASVILLAFYEFFITSELIVPSIYEPFKTLREFVDNDFKIMFTLSLNTSDDVYLNNLARSVLYDDFKREKLLHRLNDTVFDAYSKNPLKTLAKKNLNFAISAKVQEGVDILEDLDNSDGRTCYAVRNVLRTWVQFDWIDMVLANEVKKTFQGIIDAGLVDLWTKWETYFVYERRMRKEEAEKSEKDGFISFNNLISTFVIYCVMIIISLIEGVYECRGNVRKMFVVGWTKLVYGLIFLKNGIFGTFSLFARCVVLLCRTFRFARPI</sequence>
<name>A0A226D9H4_FOLCA</name>
<evidence type="ECO:0000313" key="2">
    <source>
        <dbReference type="EMBL" id="OXA41494.1"/>
    </source>
</evidence>
<keyword evidence="1" id="KW-0812">Transmembrane</keyword>
<organism evidence="2 3">
    <name type="scientific">Folsomia candida</name>
    <name type="common">Springtail</name>
    <dbReference type="NCBI Taxonomy" id="158441"/>
    <lineage>
        <taxon>Eukaryota</taxon>
        <taxon>Metazoa</taxon>
        <taxon>Ecdysozoa</taxon>
        <taxon>Arthropoda</taxon>
        <taxon>Hexapoda</taxon>
        <taxon>Collembola</taxon>
        <taxon>Entomobryomorpha</taxon>
        <taxon>Isotomoidea</taxon>
        <taxon>Isotomidae</taxon>
        <taxon>Proisotominae</taxon>
        <taxon>Folsomia</taxon>
    </lineage>
</organism>
<reference evidence="2 3" key="1">
    <citation type="submission" date="2015-12" db="EMBL/GenBank/DDBJ databases">
        <title>The genome of Folsomia candida.</title>
        <authorList>
            <person name="Faddeeva A."/>
            <person name="Derks M.F."/>
            <person name="Anvar Y."/>
            <person name="Smit S."/>
            <person name="Van Straalen N."/>
            <person name="Roelofs D."/>
        </authorList>
    </citation>
    <scope>NUCLEOTIDE SEQUENCE [LARGE SCALE GENOMIC DNA]</scope>
    <source>
        <strain evidence="2 3">VU population</strain>
        <tissue evidence="2">Whole body</tissue>
    </source>
</reference>
<feature type="transmembrane region" description="Helical" evidence="1">
    <location>
        <begin position="285"/>
        <end position="307"/>
    </location>
</feature>
<keyword evidence="3" id="KW-1185">Reference proteome</keyword>
<feature type="transmembrane region" description="Helical" evidence="1">
    <location>
        <begin position="578"/>
        <end position="604"/>
    </location>
</feature>
<protein>
    <submittedName>
        <fullName evidence="2">Uncharacterized protein</fullName>
    </submittedName>
</protein>
<keyword evidence="1" id="KW-1133">Transmembrane helix</keyword>
<evidence type="ECO:0000256" key="1">
    <source>
        <dbReference type="SAM" id="Phobius"/>
    </source>
</evidence>